<dbReference type="EMBL" id="CP001719">
    <property type="protein sequence ID" value="ADC45882.1"/>
    <property type="molecule type" value="Genomic_DNA"/>
</dbReference>
<accession>D3E4I6</accession>
<sequence>MNNKKIFVAGLAILAIVLMGSVAAVDMGILSGSPTKFSIDGIDFNIPQGYAVTDNYTRVNDTDTAGSSSYRVTQATFENNVHDAISVLVADYDHDMSEDIISQRGNKTTINGVDGYMQTQGDYTTFNYLVDGNLVTITLTNADLLEDIIVGNQTDD</sequence>
<evidence type="ECO:0000313" key="1">
    <source>
        <dbReference type="EMBL" id="ADC45882.1"/>
    </source>
</evidence>
<dbReference type="STRING" id="634498.mru_0030"/>
<dbReference type="PATRIC" id="fig|634498.28.peg.31"/>
<dbReference type="OrthoDB" id="76331at2157"/>
<organism evidence="1 2">
    <name type="scientific">Methanobrevibacter ruminantium (strain ATCC 35063 / DSM 1093 / JCM 13430 / OCM 146 / M1)</name>
    <name type="common">Methanobacterium ruminantium</name>
    <dbReference type="NCBI Taxonomy" id="634498"/>
    <lineage>
        <taxon>Archaea</taxon>
        <taxon>Methanobacteriati</taxon>
        <taxon>Methanobacteriota</taxon>
        <taxon>Methanomada group</taxon>
        <taxon>Methanobacteria</taxon>
        <taxon>Methanobacteriales</taxon>
        <taxon>Methanobacteriaceae</taxon>
        <taxon>Methanobrevibacter</taxon>
    </lineage>
</organism>
<gene>
    <name evidence="1" type="ordered locus">mru_0030</name>
</gene>
<dbReference type="KEGG" id="mru:mru_0030"/>
<proteinExistence type="predicted"/>
<name>D3E4I6_METRM</name>
<dbReference type="Proteomes" id="UP000008680">
    <property type="component" value="Chromosome"/>
</dbReference>
<protein>
    <submittedName>
        <fullName evidence="1">Uncharacterized protein</fullName>
    </submittedName>
</protein>
<dbReference type="AlphaFoldDB" id="D3E4I6"/>
<dbReference type="HOGENOM" id="CLU_134828_0_0_2"/>
<dbReference type="GeneID" id="8769647"/>
<evidence type="ECO:0000313" key="2">
    <source>
        <dbReference type="Proteomes" id="UP000008680"/>
    </source>
</evidence>
<keyword evidence="2" id="KW-1185">Reference proteome</keyword>
<dbReference type="RefSeq" id="WP_012954838.1">
    <property type="nucleotide sequence ID" value="NC_013790.1"/>
</dbReference>
<dbReference type="eggNOG" id="arCOG02470">
    <property type="taxonomic scope" value="Archaea"/>
</dbReference>
<reference evidence="1 2" key="1">
    <citation type="journal article" date="2010" name="PLoS ONE">
        <title>The genome sequence of the rumen methanogen Methanobrevibacter ruminantium reveals new possibilities for controlling ruminant methane emissions.</title>
        <authorList>
            <person name="Leahy S.C."/>
            <person name="Kelly W.J."/>
            <person name="Altermann E."/>
            <person name="Ronimus R.S."/>
            <person name="Yeoman C.J."/>
            <person name="Pacheco D.M."/>
            <person name="Li D."/>
            <person name="Kong Z."/>
            <person name="McTavish S."/>
            <person name="Sang C."/>
            <person name="Lambie S.C."/>
            <person name="Janssen P.H."/>
            <person name="Dey D."/>
            <person name="Attwood G.T."/>
        </authorList>
    </citation>
    <scope>NUCLEOTIDE SEQUENCE [LARGE SCALE GENOMIC DNA]</scope>
    <source>
        <strain evidence="2">ATCC 35063 / DSM 1093 / JCM 13430 / OCM 146 / M1</strain>
    </source>
</reference>